<dbReference type="AlphaFoldDB" id="A0A9J6RMJ7"/>
<feature type="transmembrane region" description="Helical" evidence="1">
    <location>
        <begin position="897"/>
        <end position="919"/>
    </location>
</feature>
<evidence type="ECO:0000256" key="1">
    <source>
        <dbReference type="SAM" id="Phobius"/>
    </source>
</evidence>
<dbReference type="Gene3D" id="1.20.1640.10">
    <property type="entry name" value="Multidrug efflux transporter AcrB transmembrane domain"/>
    <property type="match status" value="2"/>
</dbReference>
<accession>A0A9J6RMJ7</accession>
<sequence length="1048" mass="115625">MIQERGVIAWMARNSVAANLLMWVVIMAGVNALFTITKEVFPSFPSEVLTITVPYPGSSPEEVEEGILIKIEEQIQDLIGIDEIISRASEGSGVVTVKVKPGTDIATFMNKVKLRVDGISSFPLNAEPAIIEEQLSRTRAINLTLYGELSEHDLKRLADKMRDDLLAIKGITEVVMVGTRDYEISIEISDIALQQYGLSFDQVVNAIQNQSKDLPGGKLRTEGGTITLRSIGQAYTADEFSELSIINQADGTRISLGDIAVVKDAFADQPVLSELNQVHGITLQVERVGEQDVLAISEQVKQYVAQQTPLLPEGVGVSHWQDRTEILKSRINLMLKSAFQGMVLVAISLALLLELSLAFWVVVGLPFCVLGTIFIMDLAFVNLSINIVSLFGFILVLGILVDDAIVTAESAYTQLEEENDGVNSIIRGVRRVAVPTTFGVLTTIFAFMPLVLATEGIARFFSVMAPVIIIALLFSLLETKLILPSHLRHIKIRRAHEAGVDKGMGAVFRRMQSYCSGKMASFAQQRYMPALDWALRYRYITLSIFVAVLILALGLVQSGIVRQVFFPSVPSDGMSVDMTMPQGSSYTLTHDYARRIERAAMALNEHYHEVSGSGVDVVKQIYTLSESDTQAKIRVELINSTERSITSVEIAKWWREKIGELPGVKSFTIDANAGHAGIPIDVELQSDNLEQLRLASEDIRKQLLLFDGVFDVRDTFDAGGPEIDVQLTREGEALGLGQAELARQVRQAFFGAEVQRIQRGRHEVRVYVRFPEHERNSLSTLQHMWVQLPDGGKVPFAVVGRAVERKGVSTINRIDRRRVVNVQADVDKVKVSPSDVILSLQSEILPEVLQRYPDVNYRFTGEEEARAENIASLSTGVLVMLMIIYAALAIPLRSYGLPLIIMAVIPFGVVGAILGHLLLGQDISIISIVGIIALSGIAVNDSLVLVDYINHRYHSGLSWRAAIKESGPRRFRAVVLTSVTTFAGLLPIQLERSIQAQFLKPMAVSVAFGVIFATVVTLILVPVLCYIAGDFKQWIKRRRGQFVQPLTE</sequence>
<feature type="transmembrane region" description="Helical" evidence="1">
    <location>
        <begin position="20"/>
        <end position="37"/>
    </location>
</feature>
<dbReference type="RefSeq" id="WP_258331835.1">
    <property type="nucleotide sequence ID" value="NZ_JAPTGG010000008.1"/>
</dbReference>
<keyword evidence="1" id="KW-1133">Transmembrane helix</keyword>
<dbReference type="Gene3D" id="3.30.70.1430">
    <property type="entry name" value="Multidrug efflux transporter AcrB pore domain"/>
    <property type="match status" value="2"/>
</dbReference>
<evidence type="ECO:0000313" key="3">
    <source>
        <dbReference type="Proteomes" id="UP001069090"/>
    </source>
</evidence>
<protein>
    <submittedName>
        <fullName evidence="2">Efflux RND transporter permease subunit</fullName>
    </submittedName>
</protein>
<dbReference type="Pfam" id="PF00873">
    <property type="entry name" value="ACR_tran"/>
    <property type="match status" value="1"/>
</dbReference>
<gene>
    <name evidence="2" type="ORF">O0V09_10790</name>
</gene>
<keyword evidence="3" id="KW-1185">Reference proteome</keyword>
<dbReference type="SUPFAM" id="SSF82866">
    <property type="entry name" value="Multidrug efflux transporter AcrB transmembrane domain"/>
    <property type="match status" value="2"/>
</dbReference>
<dbReference type="PRINTS" id="PR00702">
    <property type="entry name" value="ACRIFLAVINRP"/>
</dbReference>
<dbReference type="GO" id="GO:0042910">
    <property type="term" value="F:xenobiotic transmembrane transporter activity"/>
    <property type="evidence" value="ECO:0007669"/>
    <property type="project" value="TreeGrafter"/>
</dbReference>
<dbReference type="Gene3D" id="3.30.70.1320">
    <property type="entry name" value="Multidrug efflux transporter AcrB pore domain like"/>
    <property type="match status" value="1"/>
</dbReference>
<feature type="transmembrane region" description="Helical" evidence="1">
    <location>
        <begin position="460"/>
        <end position="483"/>
    </location>
</feature>
<comment type="caution">
    <text evidence="2">The sequence shown here is derived from an EMBL/GenBank/DDBJ whole genome shotgun (WGS) entry which is preliminary data.</text>
</comment>
<evidence type="ECO:0000313" key="2">
    <source>
        <dbReference type="EMBL" id="MCZ0865692.1"/>
    </source>
</evidence>
<dbReference type="EMBL" id="JAPTGG010000008">
    <property type="protein sequence ID" value="MCZ0865692.1"/>
    <property type="molecule type" value="Genomic_DNA"/>
</dbReference>
<dbReference type="GO" id="GO:0005886">
    <property type="term" value="C:plasma membrane"/>
    <property type="evidence" value="ECO:0007669"/>
    <property type="project" value="TreeGrafter"/>
</dbReference>
<dbReference type="InterPro" id="IPR001036">
    <property type="entry name" value="Acrflvin-R"/>
</dbReference>
<dbReference type="Gene3D" id="3.30.70.1440">
    <property type="entry name" value="Multidrug efflux transporter AcrB pore domain"/>
    <property type="match status" value="1"/>
</dbReference>
<dbReference type="SUPFAM" id="SSF82693">
    <property type="entry name" value="Multidrug efflux transporter AcrB pore domain, PN1, PN2, PC1 and PC2 subdomains"/>
    <property type="match status" value="3"/>
</dbReference>
<organism evidence="2 3">
    <name type="scientific">Dasania phycosphaerae</name>
    <dbReference type="NCBI Taxonomy" id="2950436"/>
    <lineage>
        <taxon>Bacteria</taxon>
        <taxon>Pseudomonadati</taxon>
        <taxon>Pseudomonadota</taxon>
        <taxon>Gammaproteobacteria</taxon>
        <taxon>Cellvibrionales</taxon>
        <taxon>Spongiibacteraceae</taxon>
        <taxon>Dasania</taxon>
    </lineage>
</organism>
<feature type="transmembrane region" description="Helical" evidence="1">
    <location>
        <begin position="925"/>
        <end position="950"/>
    </location>
</feature>
<dbReference type="PANTHER" id="PTHR32063">
    <property type="match status" value="1"/>
</dbReference>
<feature type="transmembrane region" description="Helical" evidence="1">
    <location>
        <begin position="338"/>
        <end position="363"/>
    </location>
</feature>
<keyword evidence="1" id="KW-0812">Transmembrane</keyword>
<dbReference type="SUPFAM" id="SSF82714">
    <property type="entry name" value="Multidrug efflux transporter AcrB TolC docking domain, DN and DC subdomains"/>
    <property type="match status" value="2"/>
</dbReference>
<dbReference type="Gene3D" id="3.30.2090.10">
    <property type="entry name" value="Multidrug efflux transporter AcrB TolC docking domain, DN and DC subdomains"/>
    <property type="match status" value="2"/>
</dbReference>
<dbReference type="PANTHER" id="PTHR32063:SF33">
    <property type="entry name" value="RND SUPERFAMILY EFFLUX PUMP PERMEASE COMPONENT"/>
    <property type="match status" value="1"/>
</dbReference>
<feature type="transmembrane region" description="Helical" evidence="1">
    <location>
        <begin position="537"/>
        <end position="556"/>
    </location>
</feature>
<feature type="transmembrane region" description="Helical" evidence="1">
    <location>
        <begin position="432"/>
        <end position="454"/>
    </location>
</feature>
<feature type="transmembrane region" description="Helical" evidence="1">
    <location>
        <begin position="870"/>
        <end position="890"/>
    </location>
</feature>
<dbReference type="Proteomes" id="UP001069090">
    <property type="component" value="Unassembled WGS sequence"/>
</dbReference>
<name>A0A9J6RMJ7_9GAMM</name>
<reference evidence="2 3" key="1">
    <citation type="submission" date="2022-12" db="EMBL/GenBank/DDBJ databases">
        <title>Dasania phycosphaerae sp. nov., isolated from particulate material of the south coast of Korea.</title>
        <authorList>
            <person name="Jiang Y."/>
        </authorList>
    </citation>
    <scope>NUCLEOTIDE SEQUENCE [LARGE SCALE GENOMIC DNA]</scope>
    <source>
        <strain evidence="2 3">GY-19</strain>
    </source>
</reference>
<dbReference type="InterPro" id="IPR027463">
    <property type="entry name" value="AcrB_DN_DC_subdom"/>
</dbReference>
<feature type="transmembrane region" description="Helical" evidence="1">
    <location>
        <begin position="1002"/>
        <end position="1029"/>
    </location>
</feature>
<proteinExistence type="predicted"/>
<feature type="transmembrane region" description="Helical" evidence="1">
    <location>
        <begin position="383"/>
        <end position="401"/>
    </location>
</feature>
<keyword evidence="1" id="KW-0472">Membrane</keyword>